<keyword evidence="7" id="KW-1185">Reference proteome</keyword>
<feature type="domain" description="HTH araC/xylS-type" evidence="5">
    <location>
        <begin position="204"/>
        <end position="304"/>
    </location>
</feature>
<feature type="region of interest" description="Disordered" evidence="4">
    <location>
        <begin position="299"/>
        <end position="319"/>
    </location>
</feature>
<dbReference type="PROSITE" id="PS00041">
    <property type="entry name" value="HTH_ARAC_FAMILY_1"/>
    <property type="match status" value="1"/>
</dbReference>
<evidence type="ECO:0000313" key="6">
    <source>
        <dbReference type="EMBL" id="KAA6119889.1"/>
    </source>
</evidence>
<keyword evidence="3" id="KW-0804">Transcription</keyword>
<protein>
    <submittedName>
        <fullName evidence="6">Helix-turn-helix transcriptional regulator</fullName>
    </submittedName>
</protein>
<evidence type="ECO:0000259" key="5">
    <source>
        <dbReference type="PROSITE" id="PS01124"/>
    </source>
</evidence>
<dbReference type="GO" id="GO:0043565">
    <property type="term" value="F:sequence-specific DNA binding"/>
    <property type="evidence" value="ECO:0007669"/>
    <property type="project" value="InterPro"/>
</dbReference>
<proteinExistence type="predicted"/>
<dbReference type="EMBL" id="VWRN01000048">
    <property type="protein sequence ID" value="KAA6119889.1"/>
    <property type="molecule type" value="Genomic_DNA"/>
</dbReference>
<dbReference type="InterPro" id="IPR020449">
    <property type="entry name" value="Tscrpt_reg_AraC-type_HTH"/>
</dbReference>
<dbReference type="SUPFAM" id="SSF46689">
    <property type="entry name" value="Homeodomain-like"/>
    <property type="match status" value="2"/>
</dbReference>
<dbReference type="GO" id="GO:0003700">
    <property type="term" value="F:DNA-binding transcription factor activity"/>
    <property type="evidence" value="ECO:0007669"/>
    <property type="project" value="InterPro"/>
</dbReference>
<dbReference type="InterPro" id="IPR009057">
    <property type="entry name" value="Homeodomain-like_sf"/>
</dbReference>
<evidence type="ECO:0000256" key="2">
    <source>
        <dbReference type="ARBA" id="ARBA00023125"/>
    </source>
</evidence>
<evidence type="ECO:0000256" key="1">
    <source>
        <dbReference type="ARBA" id="ARBA00023015"/>
    </source>
</evidence>
<dbReference type="Gene3D" id="1.10.10.60">
    <property type="entry name" value="Homeodomain-like"/>
    <property type="match status" value="2"/>
</dbReference>
<evidence type="ECO:0000313" key="7">
    <source>
        <dbReference type="Proteomes" id="UP000324324"/>
    </source>
</evidence>
<dbReference type="InterPro" id="IPR018060">
    <property type="entry name" value="HTH_AraC"/>
</dbReference>
<dbReference type="InterPro" id="IPR018062">
    <property type="entry name" value="HTH_AraC-typ_CS"/>
</dbReference>
<dbReference type="Pfam" id="PF12833">
    <property type="entry name" value="HTH_18"/>
    <property type="match status" value="1"/>
</dbReference>
<dbReference type="Proteomes" id="UP000324324">
    <property type="component" value="Unassembled WGS sequence"/>
</dbReference>
<reference evidence="6 7" key="1">
    <citation type="submission" date="2019-09" db="EMBL/GenBank/DDBJ databases">
        <title>Isolation of a novel species in the genus Cupriavidus from patients with sepsis using whole genome sequencing.</title>
        <authorList>
            <person name="Kweon O.J."/>
            <person name="Lee M.-K."/>
        </authorList>
    </citation>
    <scope>NUCLEOTIDE SEQUENCE [LARGE SCALE GENOMIC DNA]</scope>
    <source>
        <strain evidence="6 7">MKL-01</strain>
    </source>
</reference>
<dbReference type="AlphaFoldDB" id="A0A5M8AB30"/>
<name>A0A5M8AB30_9BURK</name>
<keyword evidence="1" id="KW-0805">Transcription regulation</keyword>
<dbReference type="PANTHER" id="PTHR46796">
    <property type="entry name" value="HTH-TYPE TRANSCRIPTIONAL ACTIVATOR RHAS-RELATED"/>
    <property type="match status" value="1"/>
</dbReference>
<organism evidence="6 7">
    <name type="scientific">Cupriavidus cauae</name>
    <dbReference type="NCBI Taxonomy" id="2608999"/>
    <lineage>
        <taxon>Bacteria</taxon>
        <taxon>Pseudomonadati</taxon>
        <taxon>Pseudomonadota</taxon>
        <taxon>Betaproteobacteria</taxon>
        <taxon>Burkholderiales</taxon>
        <taxon>Burkholderiaceae</taxon>
        <taxon>Cupriavidus</taxon>
    </lineage>
</organism>
<sequence length="319" mass="35378">MPMGPDDGGGSHCVMSGVSTMAADGSLVRWKPPPKWKRRSITSSLSPVTIDHCVAGESEIVDLETTGTMFALYLREPTTLELRTNGNPWAHKRLRTPLIYVQAGLSFSSRWSQELEWVTVYFKPSWLARSGLETGGQFATGPLRLDVSDDLLMQIVRSIHEDALAGMPLGPMYAEALGAAALRRMAYLESRPRAKVYAHTPIMQRAVEYIHEQFREELSIAMIANAVDYPGDLYSFIRSFKKAVGMTPHQYIIEKRLQAARNLIAQGQCDVTNAALACGFSTASHFSATFRKRWGISPSQLKPPSTPFTREEATESKGH</sequence>
<evidence type="ECO:0000256" key="3">
    <source>
        <dbReference type="ARBA" id="ARBA00023163"/>
    </source>
</evidence>
<dbReference type="InterPro" id="IPR050204">
    <property type="entry name" value="AraC_XylS_family_regulators"/>
</dbReference>
<keyword evidence="2" id="KW-0238">DNA-binding</keyword>
<dbReference type="PRINTS" id="PR00032">
    <property type="entry name" value="HTHARAC"/>
</dbReference>
<gene>
    <name evidence="6" type="ORF">F1599_18315</name>
</gene>
<evidence type="ECO:0000256" key="4">
    <source>
        <dbReference type="SAM" id="MobiDB-lite"/>
    </source>
</evidence>
<comment type="caution">
    <text evidence="6">The sequence shown here is derived from an EMBL/GenBank/DDBJ whole genome shotgun (WGS) entry which is preliminary data.</text>
</comment>
<accession>A0A5M8AB30</accession>
<feature type="compositionally biased region" description="Basic and acidic residues" evidence="4">
    <location>
        <begin position="309"/>
        <end position="319"/>
    </location>
</feature>
<dbReference type="PROSITE" id="PS01124">
    <property type="entry name" value="HTH_ARAC_FAMILY_2"/>
    <property type="match status" value="1"/>
</dbReference>
<dbReference type="SMART" id="SM00342">
    <property type="entry name" value="HTH_ARAC"/>
    <property type="match status" value="1"/>
</dbReference>